<proteinExistence type="predicted"/>
<dbReference type="RefSeq" id="WP_195800210.1">
    <property type="nucleotide sequence ID" value="NZ_CP061379.1"/>
</dbReference>
<evidence type="ECO:0000313" key="5">
    <source>
        <dbReference type="Proteomes" id="UP000594621"/>
    </source>
</evidence>
<dbReference type="Pfam" id="PF05175">
    <property type="entry name" value="MTS"/>
    <property type="match status" value="1"/>
</dbReference>
<organism evidence="4 5">
    <name type="scientific">Bradyrhizobium commune</name>
    <dbReference type="NCBI Taxonomy" id="83627"/>
    <lineage>
        <taxon>Bacteria</taxon>
        <taxon>Pseudomonadati</taxon>
        <taxon>Pseudomonadota</taxon>
        <taxon>Alphaproteobacteria</taxon>
        <taxon>Hyphomicrobiales</taxon>
        <taxon>Nitrobacteraceae</taxon>
        <taxon>Bradyrhizobium</taxon>
    </lineage>
</organism>
<evidence type="ECO:0000313" key="4">
    <source>
        <dbReference type="EMBL" id="QPF90627.1"/>
    </source>
</evidence>
<evidence type="ECO:0000256" key="2">
    <source>
        <dbReference type="ARBA" id="ARBA00022691"/>
    </source>
</evidence>
<dbReference type="PANTHER" id="PTHR18895">
    <property type="entry name" value="HEMK METHYLTRANSFERASE"/>
    <property type="match status" value="1"/>
</dbReference>
<dbReference type="AlphaFoldDB" id="A0A7S9D3S4"/>
<dbReference type="InterPro" id="IPR029063">
    <property type="entry name" value="SAM-dependent_MTases_sf"/>
</dbReference>
<dbReference type="Proteomes" id="UP000594621">
    <property type="component" value="Chromosome"/>
</dbReference>
<protein>
    <submittedName>
        <fullName evidence="4">Methyltransferase</fullName>
    </submittedName>
</protein>
<sequence length="224" mass="24839">MSSDDQIGATRFVLKANELVRQSHEVVVAGLQFTVLPDVPSPQFFAATEFLSNAIPYRVENAFLEIGPGMGAISVIAALRGARKVVAIDINSDAVANTHINATRHGVSDIVRCLEGDVFDPLLCGEKFDTIFWNIPFVYVEDDYQYRSVLEKAAFDPGYRLTERFLRQVTNWLAPDGRVFVGFGEFGDAEKLRLLAQTNKLSVSEYASVKAMQGEFTLLQLTPQ</sequence>
<dbReference type="KEGG" id="bcou:IC761_29685"/>
<dbReference type="SUPFAM" id="SSF53335">
    <property type="entry name" value="S-adenosyl-L-methionine-dependent methyltransferases"/>
    <property type="match status" value="1"/>
</dbReference>
<keyword evidence="2" id="KW-0949">S-adenosyl-L-methionine</keyword>
<dbReference type="PANTHER" id="PTHR18895:SF74">
    <property type="entry name" value="MTRF1L RELEASE FACTOR GLUTAMINE METHYLTRANSFERASE"/>
    <property type="match status" value="1"/>
</dbReference>
<dbReference type="CDD" id="cd02440">
    <property type="entry name" value="AdoMet_MTases"/>
    <property type="match status" value="1"/>
</dbReference>
<feature type="domain" description="Methyltransferase small" evidence="3">
    <location>
        <begin position="46"/>
        <end position="142"/>
    </location>
</feature>
<keyword evidence="1 4" id="KW-0489">Methyltransferase</keyword>
<dbReference type="GO" id="GO:0032259">
    <property type="term" value="P:methylation"/>
    <property type="evidence" value="ECO:0007669"/>
    <property type="project" value="UniProtKB-KW"/>
</dbReference>
<gene>
    <name evidence="4" type="ORF">IC761_29685</name>
</gene>
<evidence type="ECO:0000256" key="1">
    <source>
        <dbReference type="ARBA" id="ARBA00022603"/>
    </source>
</evidence>
<dbReference type="GO" id="GO:0036009">
    <property type="term" value="F:protein-glutamine N-methyltransferase activity"/>
    <property type="evidence" value="ECO:0007669"/>
    <property type="project" value="TreeGrafter"/>
</dbReference>
<reference evidence="4 5" key="1">
    <citation type="submission" date="2020-09" db="EMBL/GenBank/DDBJ databases">
        <title>Complete genomes of bradyrhizobia occurring on native shrubby legumes in Australia.</title>
        <authorList>
            <person name="Lafay B."/>
        </authorList>
    </citation>
    <scope>NUCLEOTIDE SEQUENCE [LARGE SCALE GENOMIC DNA]</scope>
    <source>
        <strain evidence="4 5">BDV5040</strain>
    </source>
</reference>
<keyword evidence="4" id="KW-0808">Transferase</keyword>
<keyword evidence="5" id="KW-1185">Reference proteome</keyword>
<accession>A0A7S9D3S4</accession>
<dbReference type="Gene3D" id="3.40.50.150">
    <property type="entry name" value="Vaccinia Virus protein VP39"/>
    <property type="match status" value="1"/>
</dbReference>
<evidence type="ECO:0000259" key="3">
    <source>
        <dbReference type="Pfam" id="PF05175"/>
    </source>
</evidence>
<name>A0A7S9D3S4_9BRAD</name>
<dbReference type="InterPro" id="IPR007848">
    <property type="entry name" value="Small_mtfrase_dom"/>
</dbReference>
<dbReference type="EMBL" id="CP061379">
    <property type="protein sequence ID" value="QPF90627.1"/>
    <property type="molecule type" value="Genomic_DNA"/>
</dbReference>
<dbReference type="InterPro" id="IPR050320">
    <property type="entry name" value="N5-glutamine_MTase"/>
</dbReference>